<dbReference type="Pfam" id="PF08241">
    <property type="entry name" value="Methyltransf_11"/>
    <property type="match status" value="1"/>
</dbReference>
<dbReference type="InterPro" id="IPR029063">
    <property type="entry name" value="SAM-dependent_MTases_sf"/>
</dbReference>
<dbReference type="RefSeq" id="WP_186940531.1">
    <property type="nucleotide sequence ID" value="NZ_JACOGA010000002.1"/>
</dbReference>
<comment type="caution">
    <text evidence="2">The sequence shown here is derived from an EMBL/GenBank/DDBJ whole genome shotgun (WGS) entry which is preliminary data.</text>
</comment>
<dbReference type="Gene3D" id="3.40.50.150">
    <property type="entry name" value="Vaccinia Virus protein VP39"/>
    <property type="match status" value="1"/>
</dbReference>
<gene>
    <name evidence="2" type="ORF">H8K55_02980</name>
</gene>
<dbReference type="GO" id="GO:0008168">
    <property type="term" value="F:methyltransferase activity"/>
    <property type="evidence" value="ECO:0007669"/>
    <property type="project" value="UniProtKB-KW"/>
</dbReference>
<dbReference type="Proteomes" id="UP000624279">
    <property type="component" value="Unassembled WGS sequence"/>
</dbReference>
<accession>A0ABR6Y7E2</accession>
<keyword evidence="2" id="KW-0808">Transferase</keyword>
<dbReference type="InterPro" id="IPR013216">
    <property type="entry name" value="Methyltransf_11"/>
</dbReference>
<keyword evidence="3" id="KW-1185">Reference proteome</keyword>
<dbReference type="GO" id="GO:0032259">
    <property type="term" value="P:methylation"/>
    <property type="evidence" value="ECO:0007669"/>
    <property type="project" value="UniProtKB-KW"/>
</dbReference>
<proteinExistence type="predicted"/>
<dbReference type="EMBL" id="JACOGA010000002">
    <property type="protein sequence ID" value="MBC3872539.1"/>
    <property type="molecule type" value="Genomic_DNA"/>
</dbReference>
<reference evidence="2 3" key="1">
    <citation type="submission" date="2020-08" db="EMBL/GenBank/DDBJ databases">
        <title>Novel species isolated from subtropical streams in China.</title>
        <authorList>
            <person name="Lu H."/>
        </authorList>
    </citation>
    <scope>NUCLEOTIDE SEQUENCE [LARGE SCALE GENOMIC DNA]</scope>
    <source>
        <strain evidence="2 3">LX15W</strain>
    </source>
</reference>
<protein>
    <submittedName>
        <fullName evidence="2">Class I SAM-dependent methyltransferase</fullName>
    </submittedName>
</protein>
<dbReference type="CDD" id="cd02440">
    <property type="entry name" value="AdoMet_MTases"/>
    <property type="match status" value="1"/>
</dbReference>
<sequence length="228" mass="25727">MHPSARQNCQHFFDTYHSAFPAGGKIVEIGSQDVNGGLRDIFPDSFEYVGVDFVAGKGVDVVLDDPYQLPFATESLDVVISSSCFEHSEMFWLTFLEILRVLKPNGLFYLNVPSNGVFHRYPVDCWRFYPDSGKALITWAKRNSIPAALLESYTSEQAGDQWNDFVAVFIKDEAAISTYPNRILDKLVHYSNGYRSASPDILKHTVLPEDLRKIVLINKVISGQVRTK</sequence>
<feature type="domain" description="Methyltransferase type 11" evidence="1">
    <location>
        <begin position="58"/>
        <end position="110"/>
    </location>
</feature>
<evidence type="ECO:0000313" key="3">
    <source>
        <dbReference type="Proteomes" id="UP000624279"/>
    </source>
</evidence>
<evidence type="ECO:0000259" key="1">
    <source>
        <dbReference type="Pfam" id="PF08241"/>
    </source>
</evidence>
<keyword evidence="2" id="KW-0489">Methyltransferase</keyword>
<organism evidence="2 3">
    <name type="scientific">Undibacterium flavidum</name>
    <dbReference type="NCBI Taxonomy" id="2762297"/>
    <lineage>
        <taxon>Bacteria</taxon>
        <taxon>Pseudomonadati</taxon>
        <taxon>Pseudomonadota</taxon>
        <taxon>Betaproteobacteria</taxon>
        <taxon>Burkholderiales</taxon>
        <taxon>Oxalobacteraceae</taxon>
        <taxon>Undibacterium</taxon>
    </lineage>
</organism>
<dbReference type="SUPFAM" id="SSF53335">
    <property type="entry name" value="S-adenosyl-L-methionine-dependent methyltransferases"/>
    <property type="match status" value="1"/>
</dbReference>
<name>A0ABR6Y7E2_9BURK</name>
<evidence type="ECO:0000313" key="2">
    <source>
        <dbReference type="EMBL" id="MBC3872539.1"/>
    </source>
</evidence>